<dbReference type="Pfam" id="PF01796">
    <property type="entry name" value="OB_ChsH2_C"/>
    <property type="match status" value="1"/>
</dbReference>
<feature type="domain" description="ChsH2 C-terminal OB-fold" evidence="1">
    <location>
        <begin position="46"/>
        <end position="113"/>
    </location>
</feature>
<dbReference type="InterPro" id="IPR012340">
    <property type="entry name" value="NA-bd_OB-fold"/>
</dbReference>
<name>A0A1I6M1I7_9SPHN</name>
<proteinExistence type="predicted"/>
<keyword evidence="3" id="KW-1185">Reference proteome</keyword>
<sequence length="134" mass="14353">MNTRPIAAGILTDEQPPHLIGGRDRETGRIVFPMPVGTEGEAFEPVPLARSGTIWSWTVQRFPPKSPPYAGPEPFEPYAVGYVELPGEVIVESRLTGFTFDQLDCGLPVQLTTVPFGTAADGAALHTYAFGPAA</sequence>
<evidence type="ECO:0000259" key="1">
    <source>
        <dbReference type="Pfam" id="PF01796"/>
    </source>
</evidence>
<dbReference type="SUPFAM" id="SSF50249">
    <property type="entry name" value="Nucleic acid-binding proteins"/>
    <property type="match status" value="1"/>
</dbReference>
<evidence type="ECO:0000313" key="2">
    <source>
        <dbReference type="EMBL" id="SFS09488.1"/>
    </source>
</evidence>
<dbReference type="EMBL" id="FOZG01000003">
    <property type="protein sequence ID" value="SFS09488.1"/>
    <property type="molecule type" value="Genomic_DNA"/>
</dbReference>
<dbReference type="STRING" id="1166337.SAMN05192580_3283"/>
<evidence type="ECO:0000313" key="3">
    <source>
        <dbReference type="Proteomes" id="UP000198824"/>
    </source>
</evidence>
<gene>
    <name evidence="2" type="ORF">SAMN05192580_3283</name>
</gene>
<dbReference type="InterPro" id="IPR002878">
    <property type="entry name" value="ChsH2_C"/>
</dbReference>
<dbReference type="RefSeq" id="WP_242653537.1">
    <property type="nucleotide sequence ID" value="NZ_FOZG01000003.1"/>
</dbReference>
<organism evidence="2 3">
    <name type="scientific">Sphingomonas jatrophae</name>
    <dbReference type="NCBI Taxonomy" id="1166337"/>
    <lineage>
        <taxon>Bacteria</taxon>
        <taxon>Pseudomonadati</taxon>
        <taxon>Pseudomonadota</taxon>
        <taxon>Alphaproteobacteria</taxon>
        <taxon>Sphingomonadales</taxon>
        <taxon>Sphingomonadaceae</taxon>
        <taxon>Sphingomonas</taxon>
    </lineage>
</organism>
<reference evidence="2 3" key="1">
    <citation type="submission" date="2016-10" db="EMBL/GenBank/DDBJ databases">
        <authorList>
            <person name="de Groot N.N."/>
        </authorList>
    </citation>
    <scope>NUCLEOTIDE SEQUENCE [LARGE SCALE GENOMIC DNA]</scope>
    <source>
        <strain evidence="2 3">S5-249</strain>
    </source>
</reference>
<protein>
    <recommendedName>
        <fullName evidence="1">ChsH2 C-terminal OB-fold domain-containing protein</fullName>
    </recommendedName>
</protein>
<accession>A0A1I6M1I7</accession>
<dbReference type="AlphaFoldDB" id="A0A1I6M1I7"/>
<dbReference type="Proteomes" id="UP000198824">
    <property type="component" value="Unassembled WGS sequence"/>
</dbReference>